<comment type="catalytic activity">
    <reaction evidence="5">
        <text>L-seryl-[protein] + ATP = O-phospho-L-seryl-[protein] + ADP + H(+)</text>
        <dbReference type="Rhea" id="RHEA:17989"/>
        <dbReference type="Rhea" id="RHEA-COMP:9863"/>
        <dbReference type="Rhea" id="RHEA-COMP:11604"/>
        <dbReference type="ChEBI" id="CHEBI:15378"/>
        <dbReference type="ChEBI" id="CHEBI:29999"/>
        <dbReference type="ChEBI" id="CHEBI:30616"/>
        <dbReference type="ChEBI" id="CHEBI:83421"/>
        <dbReference type="ChEBI" id="CHEBI:456216"/>
        <dbReference type="EC" id="2.7.11.1"/>
    </reaction>
</comment>
<dbReference type="PANTHER" id="PTHR47091:SF1">
    <property type="entry name" value="ALPHA-PROTEIN KINASE 3"/>
    <property type="match status" value="1"/>
</dbReference>
<comment type="caution">
    <text evidence="8">The sequence shown here is derived from an EMBL/GenBank/DDBJ whole genome shotgun (WGS) entry which is preliminary data.</text>
</comment>
<protein>
    <recommendedName>
        <fullName evidence="1">non-specific serine/threonine protein kinase</fullName>
        <ecNumber evidence="1">2.7.11.1</ecNumber>
    </recommendedName>
</protein>
<dbReference type="GO" id="GO:0055013">
    <property type="term" value="P:cardiac muscle cell development"/>
    <property type="evidence" value="ECO:0007669"/>
    <property type="project" value="TreeGrafter"/>
</dbReference>
<feature type="compositionally biased region" description="Polar residues" evidence="6">
    <location>
        <begin position="1"/>
        <end position="21"/>
    </location>
</feature>
<dbReference type="FunFam" id="2.60.40.10:FF:000069">
    <property type="entry name" value="Alpha-protein kinase 3"/>
    <property type="match status" value="1"/>
</dbReference>
<organism evidence="8 9">
    <name type="scientific">Bagarius yarrelli</name>
    <name type="common">Goonch</name>
    <name type="synonym">Bagrus yarrelli</name>
    <dbReference type="NCBI Taxonomy" id="175774"/>
    <lineage>
        <taxon>Eukaryota</taxon>
        <taxon>Metazoa</taxon>
        <taxon>Chordata</taxon>
        <taxon>Craniata</taxon>
        <taxon>Vertebrata</taxon>
        <taxon>Euteleostomi</taxon>
        <taxon>Actinopterygii</taxon>
        <taxon>Neopterygii</taxon>
        <taxon>Teleostei</taxon>
        <taxon>Ostariophysi</taxon>
        <taxon>Siluriformes</taxon>
        <taxon>Sisoridae</taxon>
        <taxon>Sisorinae</taxon>
        <taxon>Bagarius</taxon>
    </lineage>
</organism>
<dbReference type="GO" id="GO:0005634">
    <property type="term" value="C:nucleus"/>
    <property type="evidence" value="ECO:0007669"/>
    <property type="project" value="TreeGrafter"/>
</dbReference>
<evidence type="ECO:0000256" key="5">
    <source>
        <dbReference type="ARBA" id="ARBA00048679"/>
    </source>
</evidence>
<feature type="region of interest" description="Disordered" evidence="6">
    <location>
        <begin position="1"/>
        <end position="22"/>
    </location>
</feature>
<evidence type="ECO:0000256" key="4">
    <source>
        <dbReference type="ARBA" id="ARBA00047899"/>
    </source>
</evidence>
<dbReference type="AlphaFoldDB" id="A0A556VB07"/>
<dbReference type="SUPFAM" id="SSF48726">
    <property type="entry name" value="Immunoglobulin"/>
    <property type="match status" value="1"/>
</dbReference>
<evidence type="ECO:0000256" key="1">
    <source>
        <dbReference type="ARBA" id="ARBA00012513"/>
    </source>
</evidence>
<dbReference type="Gene3D" id="2.60.40.10">
    <property type="entry name" value="Immunoglobulins"/>
    <property type="match status" value="1"/>
</dbReference>
<gene>
    <name evidence="8" type="ORF">Baya_15110</name>
</gene>
<proteinExistence type="predicted"/>
<dbReference type="EMBL" id="VCAZ01000196">
    <property type="protein sequence ID" value="TTF56871.1"/>
    <property type="molecule type" value="Genomic_DNA"/>
</dbReference>
<dbReference type="GO" id="GO:0004674">
    <property type="term" value="F:protein serine/threonine kinase activity"/>
    <property type="evidence" value="ECO:0007669"/>
    <property type="project" value="UniProtKB-EC"/>
</dbReference>
<sequence length="349" mass="39498">MTSRRPMTSYSGNGRFSSQNGDDVLSPRLDGCNYLSMSGLKTGYPVPELTWYKDDMELDRYCGLPKYEIFQNGKIHTLHIYNCTLDDAAIYQVSARNSKGIVSCSGVLEVGTMSEYKIHQRFFAKIKQKAEQKRRELEHNNCQEKATIYQEPVSSSQNNVRWIDGLSHNAYSSHIGKDNKAKVVEVSEEQPEASNEELNRITVKVHRYPMRADKSQENDSQYMTSGVKNENQQLIYDTENADVGSTTLSTKEKEISNITLSSGFGKVFGQDAEEGKEAHEGISLAKILVESLQLKLCEENQKTTHQLHQSTSNITITIQERKKKMDNDWERCSVQINKGQFVVKLAGNS</sequence>
<keyword evidence="3" id="KW-0393">Immunoglobulin domain</keyword>
<evidence type="ECO:0000256" key="6">
    <source>
        <dbReference type="SAM" id="MobiDB-lite"/>
    </source>
</evidence>
<evidence type="ECO:0000256" key="2">
    <source>
        <dbReference type="ARBA" id="ARBA00022737"/>
    </source>
</evidence>
<name>A0A556VB07_BAGYA</name>
<dbReference type="PANTHER" id="PTHR47091">
    <property type="entry name" value="ALPHA-PROTEIN KINASE 2-RELATED"/>
    <property type="match status" value="1"/>
</dbReference>
<keyword evidence="8" id="KW-0808">Transferase</keyword>
<evidence type="ECO:0000313" key="8">
    <source>
        <dbReference type="EMBL" id="TTF56871.1"/>
    </source>
</evidence>
<keyword evidence="2" id="KW-0677">Repeat</keyword>
<dbReference type="InterPro" id="IPR036179">
    <property type="entry name" value="Ig-like_dom_sf"/>
</dbReference>
<dbReference type="InterPro" id="IPR013783">
    <property type="entry name" value="Ig-like_fold"/>
</dbReference>
<dbReference type="EC" id="2.7.11.1" evidence="1"/>
<dbReference type="Pfam" id="PF07679">
    <property type="entry name" value="I-set"/>
    <property type="match status" value="1"/>
</dbReference>
<evidence type="ECO:0000313" key="9">
    <source>
        <dbReference type="Proteomes" id="UP000319801"/>
    </source>
</evidence>
<keyword evidence="9" id="KW-1185">Reference proteome</keyword>
<evidence type="ECO:0000256" key="3">
    <source>
        <dbReference type="ARBA" id="ARBA00023319"/>
    </source>
</evidence>
<evidence type="ECO:0000259" key="7">
    <source>
        <dbReference type="Pfam" id="PF07679"/>
    </source>
</evidence>
<feature type="domain" description="Immunoglobulin I-set" evidence="7">
    <location>
        <begin position="42"/>
        <end position="110"/>
    </location>
</feature>
<comment type="catalytic activity">
    <reaction evidence="4">
        <text>L-threonyl-[protein] + ATP = O-phospho-L-threonyl-[protein] + ADP + H(+)</text>
        <dbReference type="Rhea" id="RHEA:46608"/>
        <dbReference type="Rhea" id="RHEA-COMP:11060"/>
        <dbReference type="Rhea" id="RHEA-COMP:11605"/>
        <dbReference type="ChEBI" id="CHEBI:15378"/>
        <dbReference type="ChEBI" id="CHEBI:30013"/>
        <dbReference type="ChEBI" id="CHEBI:30616"/>
        <dbReference type="ChEBI" id="CHEBI:61977"/>
        <dbReference type="ChEBI" id="CHEBI:456216"/>
        <dbReference type="EC" id="2.7.11.1"/>
    </reaction>
</comment>
<dbReference type="Proteomes" id="UP000319801">
    <property type="component" value="Unassembled WGS sequence"/>
</dbReference>
<reference evidence="8 9" key="1">
    <citation type="journal article" date="2019" name="Genome Biol. Evol.">
        <title>Whole-Genome Sequencing of the Giant Devil Catfish, Bagarius yarrelli.</title>
        <authorList>
            <person name="Jiang W."/>
            <person name="Lv Y."/>
            <person name="Cheng L."/>
            <person name="Yang K."/>
            <person name="Chao B."/>
            <person name="Wang X."/>
            <person name="Li Y."/>
            <person name="Pan X."/>
            <person name="You X."/>
            <person name="Zhang Y."/>
            <person name="Yang J."/>
            <person name="Li J."/>
            <person name="Zhang X."/>
            <person name="Liu S."/>
            <person name="Sun C."/>
            <person name="Yang J."/>
            <person name="Shi Q."/>
        </authorList>
    </citation>
    <scope>NUCLEOTIDE SEQUENCE [LARGE SCALE GENOMIC DNA]</scope>
    <source>
        <strain evidence="8">JWS20170419001</strain>
        <tissue evidence="8">Muscle</tissue>
    </source>
</reference>
<dbReference type="OrthoDB" id="301415at2759"/>
<dbReference type="InterPro" id="IPR013098">
    <property type="entry name" value="Ig_I-set"/>
</dbReference>
<keyword evidence="8" id="KW-0418">Kinase</keyword>
<accession>A0A556VB07</accession>